<reference evidence="1" key="1">
    <citation type="submission" date="2023-01" db="EMBL/GenBank/DDBJ databases">
        <title>Genome assembly of the deep-sea coral Lophelia pertusa.</title>
        <authorList>
            <person name="Herrera S."/>
            <person name="Cordes E."/>
        </authorList>
    </citation>
    <scope>NUCLEOTIDE SEQUENCE</scope>
    <source>
        <strain evidence="1">USNM1676648</strain>
        <tissue evidence="1">Polyp</tissue>
    </source>
</reference>
<name>A0A9X0CXB3_9CNID</name>
<gene>
    <name evidence="1" type="ORF">OS493_026370</name>
</gene>
<dbReference type="Proteomes" id="UP001163046">
    <property type="component" value="Unassembled WGS sequence"/>
</dbReference>
<accession>A0A9X0CXB3</accession>
<evidence type="ECO:0000313" key="2">
    <source>
        <dbReference type="Proteomes" id="UP001163046"/>
    </source>
</evidence>
<dbReference type="OrthoDB" id="18193at2759"/>
<keyword evidence="2" id="KW-1185">Reference proteome</keyword>
<dbReference type="EMBL" id="MU826372">
    <property type="protein sequence ID" value="KAJ7377803.1"/>
    <property type="molecule type" value="Genomic_DNA"/>
</dbReference>
<proteinExistence type="predicted"/>
<evidence type="ECO:0000313" key="1">
    <source>
        <dbReference type="EMBL" id="KAJ7377803.1"/>
    </source>
</evidence>
<comment type="caution">
    <text evidence="1">The sequence shown here is derived from an EMBL/GenBank/DDBJ whole genome shotgun (WGS) entry which is preliminary data.</text>
</comment>
<organism evidence="1 2">
    <name type="scientific">Desmophyllum pertusum</name>
    <dbReference type="NCBI Taxonomy" id="174260"/>
    <lineage>
        <taxon>Eukaryota</taxon>
        <taxon>Metazoa</taxon>
        <taxon>Cnidaria</taxon>
        <taxon>Anthozoa</taxon>
        <taxon>Hexacorallia</taxon>
        <taxon>Scleractinia</taxon>
        <taxon>Caryophylliina</taxon>
        <taxon>Caryophylliidae</taxon>
        <taxon>Desmophyllum</taxon>
    </lineage>
</organism>
<protein>
    <submittedName>
        <fullName evidence="1">Uncharacterized protein</fullName>
    </submittedName>
</protein>
<dbReference type="AlphaFoldDB" id="A0A9X0CXB3"/>
<sequence length="103" mass="11655">MNVEKLLDAYCLLEVYDVLKTVGRGVTMLRINMEPQQSILSWLHNQRRERKPRYGTCTNGFLLSSSEEKENPFPAQITNCAEVVVHDTIAAQCLGQHYEDAAG</sequence>